<dbReference type="Proteomes" id="UP000826656">
    <property type="component" value="Unassembled WGS sequence"/>
</dbReference>
<name>A0ABQ7WRF6_SOLTU</name>
<dbReference type="PANTHER" id="PTHR46890">
    <property type="entry name" value="NON-LTR RETROLELEMENT REVERSE TRANSCRIPTASE-LIKE PROTEIN-RELATED"/>
    <property type="match status" value="1"/>
</dbReference>
<dbReference type="EMBL" id="JAIVGD010000001">
    <property type="protein sequence ID" value="KAH0782582.1"/>
    <property type="molecule type" value="Genomic_DNA"/>
</dbReference>
<evidence type="ECO:0000259" key="1">
    <source>
        <dbReference type="Pfam" id="PF00078"/>
    </source>
</evidence>
<dbReference type="InterPro" id="IPR043502">
    <property type="entry name" value="DNA/RNA_pol_sf"/>
</dbReference>
<gene>
    <name evidence="2" type="ORF">KY290_002180</name>
</gene>
<reference evidence="2 3" key="1">
    <citation type="journal article" date="2021" name="bioRxiv">
        <title>Chromosome-scale and haplotype-resolved genome assembly of a tetraploid potato cultivar.</title>
        <authorList>
            <person name="Sun H."/>
            <person name="Jiao W.-B."/>
            <person name="Krause K."/>
            <person name="Campoy J.A."/>
            <person name="Goel M."/>
            <person name="Folz-Donahue K."/>
            <person name="Kukat C."/>
            <person name="Huettel B."/>
            <person name="Schneeberger K."/>
        </authorList>
    </citation>
    <scope>NUCLEOTIDE SEQUENCE [LARGE SCALE GENOMIC DNA]</scope>
    <source>
        <strain evidence="2">SolTubOtavaFocal</strain>
        <tissue evidence="2">Leaves</tissue>
    </source>
</reference>
<comment type="caution">
    <text evidence="2">The sequence shown here is derived from an EMBL/GenBank/DDBJ whole genome shotgun (WGS) entry which is preliminary data.</text>
</comment>
<feature type="domain" description="Reverse transcriptase" evidence="1">
    <location>
        <begin position="179"/>
        <end position="280"/>
    </location>
</feature>
<keyword evidence="3" id="KW-1185">Reference proteome</keyword>
<accession>A0ABQ7WRF6</accession>
<proteinExistence type="predicted"/>
<dbReference type="InterPro" id="IPR000477">
    <property type="entry name" value="RT_dom"/>
</dbReference>
<dbReference type="Pfam" id="PF00078">
    <property type="entry name" value="RVT_1"/>
    <property type="match status" value="1"/>
</dbReference>
<dbReference type="InterPro" id="IPR052343">
    <property type="entry name" value="Retrotransposon-Effector_Assoc"/>
</dbReference>
<evidence type="ECO:0000313" key="2">
    <source>
        <dbReference type="EMBL" id="KAH0782582.1"/>
    </source>
</evidence>
<protein>
    <recommendedName>
        <fullName evidence="1">Reverse transcriptase domain-containing protein</fullName>
    </recommendedName>
</protein>
<dbReference type="PANTHER" id="PTHR46890:SF43">
    <property type="entry name" value="NON-LTR RETROELEMENT REVERSE TRANSCRIPTASE"/>
    <property type="match status" value="1"/>
</dbReference>
<evidence type="ECO:0000313" key="3">
    <source>
        <dbReference type="Proteomes" id="UP000826656"/>
    </source>
</evidence>
<dbReference type="SUPFAM" id="SSF56672">
    <property type="entry name" value="DNA/RNA polymerases"/>
    <property type="match status" value="1"/>
</dbReference>
<organism evidence="2 3">
    <name type="scientific">Solanum tuberosum</name>
    <name type="common">Potato</name>
    <dbReference type="NCBI Taxonomy" id="4113"/>
    <lineage>
        <taxon>Eukaryota</taxon>
        <taxon>Viridiplantae</taxon>
        <taxon>Streptophyta</taxon>
        <taxon>Embryophyta</taxon>
        <taxon>Tracheophyta</taxon>
        <taxon>Spermatophyta</taxon>
        <taxon>Magnoliopsida</taxon>
        <taxon>eudicotyledons</taxon>
        <taxon>Gunneridae</taxon>
        <taxon>Pentapetalae</taxon>
        <taxon>asterids</taxon>
        <taxon>lamiids</taxon>
        <taxon>Solanales</taxon>
        <taxon>Solanaceae</taxon>
        <taxon>Solanoideae</taxon>
        <taxon>Solaneae</taxon>
        <taxon>Solanum</taxon>
    </lineage>
</organism>
<sequence length="297" mass="34077">MMMIGMHLMQADLGNMEIQQDESLKYQTYRKSSCLAEVYLLRKSKVTWLKLGDDNTKYSHFVIKHRKLHLSTTQLGDDRGDWKNDPELVAQVCVDYYTDLLGKAAPTRVKVFPSCIQNDTLLTIDHLVDLVKPFTGQEVKSAIFKINSNKSPGPGGYGSCFSKATWDIVGRDITEAVMDYFPKRHYKRKTSPRCLLKIDLKKAYDMVSWEFMEEAMKGFGFRGKFIKLVMTCVTPIKFSVRVNGESHEFFEGRRGLRQGDPASPLLFFLVMNYLTRILKTMSMLLKLSSAKCVRPYS</sequence>